<dbReference type="STRING" id="670052.PA27867_3077"/>
<evidence type="ECO:0000256" key="4">
    <source>
        <dbReference type="ARBA" id="ARBA00022989"/>
    </source>
</evidence>
<keyword evidence="5 6" id="KW-0472">Membrane</keyword>
<dbReference type="AlphaFoldDB" id="A0A1B1BNC4"/>
<feature type="transmembrane region" description="Helical" evidence="6">
    <location>
        <begin position="12"/>
        <end position="35"/>
    </location>
</feature>
<gene>
    <name evidence="8" type="ORF">PA27867_3077</name>
</gene>
<feature type="domain" description="Cardiolipin synthase N-terminal" evidence="7">
    <location>
        <begin position="27"/>
        <end position="67"/>
    </location>
</feature>
<protein>
    <submittedName>
        <fullName evidence="8">Membrane protein</fullName>
    </submittedName>
</protein>
<dbReference type="RefSeq" id="WP_066597847.1">
    <property type="nucleotide sequence ID" value="NZ_CP016282.1"/>
</dbReference>
<proteinExistence type="predicted"/>
<evidence type="ECO:0000256" key="3">
    <source>
        <dbReference type="ARBA" id="ARBA00022692"/>
    </source>
</evidence>
<accession>A0A1B1BNC4</accession>
<dbReference type="KEGG" id="cart:PA27867_3077"/>
<evidence type="ECO:0000256" key="2">
    <source>
        <dbReference type="ARBA" id="ARBA00022475"/>
    </source>
</evidence>
<reference evidence="8 9" key="1">
    <citation type="submission" date="2016-06" db="EMBL/GenBank/DDBJ databases">
        <title>Genome sequencing of Cryobacterium arcticum PAMC 27867.</title>
        <authorList>
            <person name="Lee J."/>
            <person name="Kim O.-S."/>
        </authorList>
    </citation>
    <scope>NUCLEOTIDE SEQUENCE [LARGE SCALE GENOMIC DNA]</scope>
    <source>
        <strain evidence="8 9">PAMC 27867</strain>
    </source>
</reference>
<dbReference type="Proteomes" id="UP000092582">
    <property type="component" value="Chromosome 1"/>
</dbReference>
<sequence>MSFWSSFWDFIGFFFWTFVFVSYLFALFAVIIDVFRDRELNGWLKALWLIFLVFVPILTVLVYVIARGRGMAERQAKAGMQERASTDDYIRSVAGSNPAQDIAQAKNLLDSGAITQGEYAVLKDRALGNTQARSDVV</sequence>
<dbReference type="EMBL" id="CP016282">
    <property type="protein sequence ID" value="ANP74011.1"/>
    <property type="molecule type" value="Genomic_DNA"/>
</dbReference>
<dbReference type="InterPro" id="IPR027379">
    <property type="entry name" value="CLS_N"/>
</dbReference>
<feature type="transmembrane region" description="Helical" evidence="6">
    <location>
        <begin position="47"/>
        <end position="66"/>
    </location>
</feature>
<evidence type="ECO:0000256" key="6">
    <source>
        <dbReference type="SAM" id="Phobius"/>
    </source>
</evidence>
<organism evidence="8 9">
    <name type="scientific">Cryobacterium arcticum</name>
    <dbReference type="NCBI Taxonomy" id="670052"/>
    <lineage>
        <taxon>Bacteria</taxon>
        <taxon>Bacillati</taxon>
        <taxon>Actinomycetota</taxon>
        <taxon>Actinomycetes</taxon>
        <taxon>Micrococcales</taxon>
        <taxon>Microbacteriaceae</taxon>
        <taxon>Cryobacterium</taxon>
    </lineage>
</organism>
<keyword evidence="2" id="KW-1003">Cell membrane</keyword>
<dbReference type="OrthoDB" id="7596142at2"/>
<dbReference type="PATRIC" id="fig|670052.7.peg.3166"/>
<evidence type="ECO:0000313" key="8">
    <source>
        <dbReference type="EMBL" id="ANP74011.1"/>
    </source>
</evidence>
<evidence type="ECO:0000259" key="7">
    <source>
        <dbReference type="Pfam" id="PF13396"/>
    </source>
</evidence>
<keyword evidence="3 6" id="KW-0812">Transmembrane</keyword>
<comment type="subcellular location">
    <subcellularLocation>
        <location evidence="1">Cell membrane</location>
        <topology evidence="1">Multi-pass membrane protein</topology>
    </subcellularLocation>
</comment>
<evidence type="ECO:0000256" key="5">
    <source>
        <dbReference type="ARBA" id="ARBA00023136"/>
    </source>
</evidence>
<evidence type="ECO:0000256" key="1">
    <source>
        <dbReference type="ARBA" id="ARBA00004651"/>
    </source>
</evidence>
<evidence type="ECO:0000313" key="9">
    <source>
        <dbReference type="Proteomes" id="UP000092582"/>
    </source>
</evidence>
<name>A0A1B1BNC4_9MICO</name>
<dbReference type="GO" id="GO:0005886">
    <property type="term" value="C:plasma membrane"/>
    <property type="evidence" value="ECO:0007669"/>
    <property type="project" value="UniProtKB-SubCell"/>
</dbReference>
<dbReference type="Pfam" id="PF13396">
    <property type="entry name" value="PLDc_N"/>
    <property type="match status" value="1"/>
</dbReference>
<keyword evidence="4 6" id="KW-1133">Transmembrane helix</keyword>
<keyword evidence="9" id="KW-1185">Reference proteome</keyword>